<dbReference type="Proteomes" id="UP000694865">
    <property type="component" value="Unplaced"/>
</dbReference>
<gene>
    <name evidence="3" type="primary">LOC102807930</name>
</gene>
<dbReference type="Pfam" id="PF00041">
    <property type="entry name" value="fn3"/>
    <property type="match status" value="2"/>
</dbReference>
<accession>A0ABM0M793</accession>
<dbReference type="SMART" id="SM00060">
    <property type="entry name" value="FN3"/>
    <property type="match status" value="4"/>
</dbReference>
<feature type="domain" description="Fibronectin type-III" evidence="1">
    <location>
        <begin position="632"/>
        <end position="728"/>
    </location>
</feature>
<dbReference type="SUPFAM" id="SSF49265">
    <property type="entry name" value="Fibronectin type III"/>
    <property type="match status" value="3"/>
</dbReference>
<proteinExistence type="predicted"/>
<feature type="domain" description="Fibronectin type-III" evidence="1">
    <location>
        <begin position="414"/>
        <end position="516"/>
    </location>
</feature>
<dbReference type="Gene3D" id="2.170.300.10">
    <property type="entry name" value="Tie2 ligand-binding domain superfamily"/>
    <property type="match status" value="1"/>
</dbReference>
<feature type="domain" description="Fibronectin type-III" evidence="1">
    <location>
        <begin position="732"/>
        <end position="830"/>
    </location>
</feature>
<dbReference type="RefSeq" id="XP_006815884.1">
    <property type="nucleotide sequence ID" value="XM_006815821.1"/>
</dbReference>
<dbReference type="InterPro" id="IPR013783">
    <property type="entry name" value="Ig-like_fold"/>
</dbReference>
<dbReference type="PANTHER" id="PTHR26391">
    <property type="entry name" value="INACTIVE TYROSINE-PROTEIN KINASE 7"/>
    <property type="match status" value="1"/>
</dbReference>
<protein>
    <submittedName>
        <fullName evidence="3">Tenascin-like</fullName>
    </submittedName>
</protein>
<dbReference type="GeneID" id="102807930"/>
<evidence type="ECO:0000259" key="1">
    <source>
        <dbReference type="PROSITE" id="PS50853"/>
    </source>
</evidence>
<dbReference type="PANTHER" id="PTHR26391:SF18">
    <property type="entry name" value="PROTEIN KINASE RECEPTOR TIE-1, PUTATIVE-RELATED"/>
    <property type="match status" value="1"/>
</dbReference>
<dbReference type="Gene3D" id="2.60.40.10">
    <property type="entry name" value="Immunoglobulins"/>
    <property type="match status" value="4"/>
</dbReference>
<dbReference type="PROSITE" id="PS50853">
    <property type="entry name" value="FN3"/>
    <property type="match status" value="3"/>
</dbReference>
<organism evidence="2 3">
    <name type="scientific">Saccoglossus kowalevskii</name>
    <name type="common">Acorn worm</name>
    <dbReference type="NCBI Taxonomy" id="10224"/>
    <lineage>
        <taxon>Eukaryota</taxon>
        <taxon>Metazoa</taxon>
        <taxon>Hemichordata</taxon>
        <taxon>Enteropneusta</taxon>
        <taxon>Harrimaniidae</taxon>
        <taxon>Saccoglossus</taxon>
    </lineage>
</organism>
<name>A0ABM0M793_SACKO</name>
<reference evidence="3" key="1">
    <citation type="submission" date="2025-08" db="UniProtKB">
        <authorList>
            <consortium name="RefSeq"/>
        </authorList>
    </citation>
    <scope>IDENTIFICATION</scope>
    <source>
        <tissue evidence="3">Testes</tissue>
    </source>
</reference>
<keyword evidence="2" id="KW-1185">Reference proteome</keyword>
<sequence length="891" mass="97152">MLSSANVVSRKKLKGAGLTLEVHNTHYHVHSENKKMLYVNADRSLSLQCTHVIIPTSTEETKDDNVICSTGAMSGLAKLLLVWFMGARKSVDFLSAATQYCPSGTYGAGCTQTCHCTNGCNTKGECISSPGVCDTGWSGNRCKVPSSCPSGFYGTLCNYNCHCKNNAACDKNTGFCINGDCAPEWINLDTIDSDCQQACDKITGVCPNGDCSPGWINLDTIDSDCQQACDKNTGVCPNGECAPGWINLDTIDSDCQQGLYAKSLDYMNAAYDKNTGVCIYGDCATGWINLDTIDSDCQQACDKNNGVCPNGDCVPGWINLDTIDSYCQQVNPGEVTNFYCEVSGNPVFDSNDLKIWKSGTSNYLTLTNTGSSKYIIFGNSTSVVVDSGDMYSCGNSIGFLGSTSVQFYGLPRFSDTNKPDIDVSFDKLTVTWNKWTTDDIGDGPVESHKLYYRESDENDWISGQVIPVSDSSQMSYTSTIKGLQWSTQYEITVIVKRPGPLGEGSKDTTIIGTTLCATSQEPTIMNVFSPELKQLEVHVQIPDSSDIKCKKDGVDGYIDYIEVKYRKAGTEDEYEIGKIEIYQETVMGTKVIPFTAESLLPYTEYEVIALLRNADATSPPSNSVIVISHEDVPSRPRNVTLQPAVYAITVTWLEPDPPNGIITAYKITYWKTGDESTKKDILVDNGSAHELNIYNLDYEVNYTIIVSASTIVGEGEYSTEMNTKTSETIPREPAIIDVQRTTENSIRFTWTDPTIFCGDILQYRITYRSTASVYSTTVLESKDILVEGDINTYTLGELPRGTQFEISVSASTSKGFGKPNSIISGTTIVTGSGGGCSYLSTLGLCTESESSITMAEVLAFGSGGWKALSEESYLFVYMFSTHHPICDQCVL</sequence>
<dbReference type="InterPro" id="IPR036116">
    <property type="entry name" value="FN3_sf"/>
</dbReference>
<dbReference type="CDD" id="cd00063">
    <property type="entry name" value="FN3"/>
    <property type="match status" value="4"/>
</dbReference>
<evidence type="ECO:0000313" key="3">
    <source>
        <dbReference type="RefSeq" id="XP_006815884.1"/>
    </source>
</evidence>
<dbReference type="InterPro" id="IPR003961">
    <property type="entry name" value="FN3_dom"/>
</dbReference>
<evidence type="ECO:0000313" key="2">
    <source>
        <dbReference type="Proteomes" id="UP000694865"/>
    </source>
</evidence>